<dbReference type="Gene3D" id="3.40.50.300">
    <property type="entry name" value="P-loop containing nucleotide triphosphate hydrolases"/>
    <property type="match status" value="1"/>
</dbReference>
<dbReference type="RefSeq" id="WP_060385802.1">
    <property type="nucleotide sequence ID" value="NZ_LRGC01000006.1"/>
</dbReference>
<dbReference type="SUPFAM" id="SSF52540">
    <property type="entry name" value="P-loop containing nucleoside triphosphate hydrolases"/>
    <property type="match status" value="1"/>
</dbReference>
<name>A0A120A2H8_BACSE</name>
<evidence type="ECO:0000313" key="4">
    <source>
        <dbReference type="Proteomes" id="UP000467334"/>
    </source>
</evidence>
<dbReference type="Proteomes" id="UP000056419">
    <property type="component" value="Unassembled WGS sequence"/>
</dbReference>
<organism evidence="2 3">
    <name type="scientific">Bacteroides stercoris</name>
    <dbReference type="NCBI Taxonomy" id="46506"/>
    <lineage>
        <taxon>Bacteria</taxon>
        <taxon>Pseudomonadati</taxon>
        <taxon>Bacteroidota</taxon>
        <taxon>Bacteroidia</taxon>
        <taxon>Bacteroidales</taxon>
        <taxon>Bacteroidaceae</taxon>
        <taxon>Bacteroides</taxon>
    </lineage>
</organism>
<evidence type="ECO:0000313" key="3">
    <source>
        <dbReference type="Proteomes" id="UP000056419"/>
    </source>
</evidence>
<reference evidence="1 4" key="3">
    <citation type="journal article" date="2019" name="Nat. Med.">
        <title>A library of human gut bacterial isolates paired with longitudinal multiomics data enables mechanistic microbiome research.</title>
        <authorList>
            <person name="Poyet M."/>
            <person name="Groussin M."/>
            <person name="Gibbons S.M."/>
            <person name="Avila-Pacheco J."/>
            <person name="Jiang X."/>
            <person name="Kearney S.M."/>
            <person name="Perrotta A.R."/>
            <person name="Berdy B."/>
            <person name="Zhao S."/>
            <person name="Lieberman T.D."/>
            <person name="Swanson P.K."/>
            <person name="Smith M."/>
            <person name="Roesemann S."/>
            <person name="Alexander J.E."/>
            <person name="Rich S.A."/>
            <person name="Livny J."/>
            <person name="Vlamakis H."/>
            <person name="Clish C."/>
            <person name="Bullock K."/>
            <person name="Deik A."/>
            <person name="Scott J."/>
            <person name="Pierce K.A."/>
            <person name="Xavier R.J."/>
            <person name="Alm E.J."/>
        </authorList>
    </citation>
    <scope>NUCLEOTIDE SEQUENCE [LARGE SCALE GENOMIC DNA]</scope>
    <source>
        <strain evidence="1 4">BIOML-A6</strain>
    </source>
</reference>
<accession>A0A120A2H8</accession>
<comment type="caution">
    <text evidence="2">The sequence shown here is derived from an EMBL/GenBank/DDBJ whole genome shotgun (WGS) entry which is preliminary data.</text>
</comment>
<dbReference type="STRING" id="46506.AA415_01673"/>
<dbReference type="EMBL" id="WCLE01000005">
    <property type="protein sequence ID" value="KAB5315792.1"/>
    <property type="molecule type" value="Genomic_DNA"/>
</dbReference>
<dbReference type="InterPro" id="IPR027417">
    <property type="entry name" value="P-loop_NTPase"/>
</dbReference>
<dbReference type="AlphaFoldDB" id="A0A120A2H8"/>
<sequence>MVITELHIENIKGLQNFELKQSIQPNRPNILVAPNGFGKTSLAIAFKSLKNSKLDLDESSYYNGDNSNKPILRLKLSTGENLEADDSHNSISSKFDIYVINCQLKPKATAQRYGGRTIARASNDISPTVMIQTIPPKINFDYSLPRNKRDFGINGKLLTDISNIYSQYNLIIRISENINFEEFSLVRFKTPFNAIIAKINSIDNRKTAHSIKDEIIRENIIDINNQELTNLCDIIRQNSAFDNIVDVFLVAWQIIHVRNSMGVNYRKALAYANFLKKQVEIDSTLEKINPVSDRFEIKSAIKDHSLIIEWPKANMISNGQRDILTFISRLMECHYKESKACILVIDEFFDYLDDANLVAFQYYISTLIDSYRKNRRIIFPILLTHIDPNYLKHFCFNDKRLNICYLKNYKGKISDKMAQFIGARENLLIKNAVDTYYLHYHPNIDTIDITEEFKQLSLNLDWGTPRMFKKKVDRELRKYLLEPGKTYDPLAVCVSIRIKIEENAYNYIDADAHKQEFLITHGTTEKLNYAHDQGIVVPETYYLLGIIYNHPLHIAGDNDMSKQLSMKLENETIKSMIRHLWE</sequence>
<dbReference type="EMBL" id="LRGC01000006">
    <property type="protein sequence ID" value="KWR55224.1"/>
    <property type="molecule type" value="Genomic_DNA"/>
</dbReference>
<dbReference type="Proteomes" id="UP000467334">
    <property type="component" value="Unassembled WGS sequence"/>
</dbReference>
<keyword evidence="3" id="KW-1185">Reference proteome</keyword>
<reference evidence="2" key="2">
    <citation type="submission" date="2016-01" db="EMBL/GenBank/DDBJ databases">
        <authorList>
            <person name="McClelland M."/>
            <person name="Jain A."/>
            <person name="Saraogi P."/>
            <person name="Mendelson R."/>
            <person name="Westerman R."/>
            <person name="SanMiguel P."/>
            <person name="Csonka L."/>
        </authorList>
    </citation>
    <scope>NUCLEOTIDE SEQUENCE</scope>
    <source>
        <strain evidence="2">CL09T03C01</strain>
    </source>
</reference>
<gene>
    <name evidence="2" type="primary">recF_1</name>
    <name evidence="2" type="ORF">AA415_01673</name>
    <name evidence="1" type="ORF">F9958_03860</name>
</gene>
<evidence type="ECO:0000313" key="1">
    <source>
        <dbReference type="EMBL" id="KAB5315792.1"/>
    </source>
</evidence>
<dbReference type="PATRIC" id="fig|46506.5.peg.1780"/>
<evidence type="ECO:0000313" key="2">
    <source>
        <dbReference type="EMBL" id="KWR55224.1"/>
    </source>
</evidence>
<proteinExistence type="predicted"/>
<protein>
    <submittedName>
        <fullName evidence="2">Putative DNA replication and repair protein, RecF-like</fullName>
    </submittedName>
</protein>
<reference evidence="2 3" key="1">
    <citation type="journal article" date="2016" name="BMC Genomics">
        <title>Type VI secretion systems of human gut Bacteroidales segregate into three genetic architectures, two of which are contained on mobile genetic elements.</title>
        <authorList>
            <person name="Coyne M.J."/>
            <person name="Roelofs K.G."/>
            <person name="Comstock L.E."/>
        </authorList>
    </citation>
    <scope>NUCLEOTIDE SEQUENCE [LARGE SCALE GENOMIC DNA]</scope>
    <source>
        <strain evidence="2 3">CL09T03C01</strain>
    </source>
</reference>